<organism evidence="3 4">
    <name type="scientific">Candidatus Wolfebacteria bacterium RIFOXYD1_FULL_48_65</name>
    <dbReference type="NCBI Taxonomy" id="1802561"/>
    <lineage>
        <taxon>Bacteria</taxon>
        <taxon>Candidatus Wolfeibacteriota</taxon>
    </lineage>
</organism>
<name>A0A1F8E3W5_9BACT</name>
<evidence type="ECO:0000313" key="4">
    <source>
        <dbReference type="Proteomes" id="UP000179057"/>
    </source>
</evidence>
<protein>
    <recommendedName>
        <fullName evidence="5">Baseplate protein J-like domain-containing protein</fullName>
    </recommendedName>
</protein>
<reference evidence="3 4" key="1">
    <citation type="journal article" date="2016" name="Nat. Commun.">
        <title>Thousands of microbial genomes shed light on interconnected biogeochemical processes in an aquifer system.</title>
        <authorList>
            <person name="Anantharaman K."/>
            <person name="Brown C.T."/>
            <person name="Hug L.A."/>
            <person name="Sharon I."/>
            <person name="Castelle C.J."/>
            <person name="Probst A.J."/>
            <person name="Thomas B.C."/>
            <person name="Singh A."/>
            <person name="Wilkins M.J."/>
            <person name="Karaoz U."/>
            <person name="Brodie E.L."/>
            <person name="Williams K.H."/>
            <person name="Hubbard S.S."/>
            <person name="Banfield J.F."/>
        </authorList>
    </citation>
    <scope>NUCLEOTIDE SEQUENCE [LARGE SCALE GENOMIC DNA]</scope>
</reference>
<dbReference type="AlphaFoldDB" id="A0A1F8E3W5"/>
<evidence type="ECO:0000256" key="2">
    <source>
        <dbReference type="SAM" id="Phobius"/>
    </source>
</evidence>
<accession>A0A1F8E3W5</accession>
<evidence type="ECO:0008006" key="5">
    <source>
        <dbReference type="Google" id="ProtNLM"/>
    </source>
</evidence>
<evidence type="ECO:0000313" key="3">
    <source>
        <dbReference type="EMBL" id="OGM94948.1"/>
    </source>
</evidence>
<evidence type="ECO:0000256" key="1">
    <source>
        <dbReference type="SAM" id="MobiDB-lite"/>
    </source>
</evidence>
<dbReference type="EMBL" id="MGIV01000010">
    <property type="protein sequence ID" value="OGM94948.1"/>
    <property type="molecule type" value="Genomic_DNA"/>
</dbReference>
<feature type="compositionally biased region" description="Basic and acidic residues" evidence="1">
    <location>
        <begin position="31"/>
        <end position="54"/>
    </location>
</feature>
<comment type="caution">
    <text evidence="3">The sequence shown here is derived from an EMBL/GenBank/DDBJ whole genome shotgun (WGS) entry which is preliminary data.</text>
</comment>
<keyword evidence="2" id="KW-1133">Transmembrane helix</keyword>
<gene>
    <name evidence="3" type="ORF">A2610_02125</name>
</gene>
<feature type="transmembrane region" description="Helical" evidence="2">
    <location>
        <begin position="152"/>
        <end position="173"/>
    </location>
</feature>
<keyword evidence="2" id="KW-0812">Transmembrane</keyword>
<sequence>MANAPLKKVKMMDIVRKKSVQDDINPLLGKGQREQFANERKRESLHMEVQKEAVGRNGSANEGRTVTETVIDEKSEVQNISEHPAPRIINAHSGEDRHESMAPSMSSLDMDHPIAYIPKEKTSREEKRVLERIERRERSGGKKHKRVKWGGIVAWTGVCVALGMAAYVVAAVLPRAEITLVSKKANWEYANTISAGTNIAEVDPAGRRIPVAVFLEKKTNVFQFPATGAAKSIERKAIGRVTIYNEFSESSQPLVAGTRLETPDGKIFRLNARVVIPGAAKAGGELVAASIEADVTADKAGEAYNVGSISKFTIPGFVGTPKFEGFYASSKDPMTGGFIGESKYPTADDIRMAKESAEQQMKDIIEAFLATQVVPEGFRVMESSRKFTVVRTVVNEGVDDRGNFSVYIEAEGGVDALKEAQVLELMTELARQAKGDNALHIKSHTISYGTMAVDAKTGSITLPVDFKGVFWKPIDLDDFKSKVMGKTQDELKAIIFSSDGLDKADVSLWPFWVRTVPNDVERVKVELQ</sequence>
<proteinExistence type="predicted"/>
<dbReference type="Proteomes" id="UP000179057">
    <property type="component" value="Unassembled WGS sequence"/>
</dbReference>
<feature type="region of interest" description="Disordered" evidence="1">
    <location>
        <begin position="26"/>
        <end position="63"/>
    </location>
</feature>
<keyword evidence="2" id="KW-0472">Membrane</keyword>